<proteinExistence type="predicted"/>
<name>A0AA48GMS7_9BACT</name>
<dbReference type="KEGG" id="msil:METEAL_15590"/>
<dbReference type="AlphaFoldDB" id="A0AA48GMS7"/>
<keyword evidence="2" id="KW-1185">Reference proteome</keyword>
<dbReference type="RefSeq" id="WP_316415286.1">
    <property type="nucleotide sequence ID" value="NZ_AP027080.1"/>
</dbReference>
<accession>A0AA48GMS7</accession>
<sequence>MGITHAAVVAVADDGTSPVGSDEWNAAHSVDTITGIQDAQTPLTLTRFFQNFVASYAGYIQANFQNKDTGSSSSTDVVCTTDSGTDTAEYIDLGINGSGYAGAWGSAKDGYLYVDGGASGIGDLIIGTAQANTTITLQAGASGAIANGFFASTTYQAAYNKGLEERLGGVIWTKTSATTLASFTTAATLIGAVGTGVGTLTLPANFLTVGRTIRIRMKGVYGDTTTAPTLNFTITLGGVTVVTSTAITMTTASMTNRPWELDVDIVCRATGTTATVIGSGFVRGANTAAVMALWPLVATAAVNVDTTASAVLGVTVACGTSNAANTITCHTATVEVIG</sequence>
<dbReference type="EMBL" id="AP027080">
    <property type="protein sequence ID" value="BDU72385.1"/>
    <property type="molecule type" value="Genomic_DNA"/>
</dbReference>
<evidence type="ECO:0000313" key="1">
    <source>
        <dbReference type="EMBL" id="BDU72385.1"/>
    </source>
</evidence>
<dbReference type="Proteomes" id="UP001238179">
    <property type="component" value="Chromosome"/>
</dbReference>
<reference evidence="2" key="1">
    <citation type="journal article" date="2023" name="Int. J. Syst. Evol. Microbiol.">
        <title>Mesoterricola silvestris gen. nov., sp. nov., Mesoterricola sediminis sp. nov., Geothrix oryzae sp. nov., Geothrix edaphica sp. nov., Geothrix rubra sp. nov., and Geothrix limicola sp. nov., six novel members of Acidobacteriota isolated from soils.</title>
        <authorList>
            <person name="Itoh H."/>
            <person name="Sugisawa Y."/>
            <person name="Mise K."/>
            <person name="Xu Z."/>
            <person name="Kuniyasu M."/>
            <person name="Ushijima N."/>
            <person name="Kawano K."/>
            <person name="Kobayashi E."/>
            <person name="Shiratori Y."/>
            <person name="Masuda Y."/>
            <person name="Senoo K."/>
        </authorList>
    </citation>
    <scope>NUCLEOTIDE SEQUENCE [LARGE SCALE GENOMIC DNA]</scope>
    <source>
        <strain evidence="2">W79</strain>
    </source>
</reference>
<gene>
    <name evidence="1" type="ORF">METEAL_15590</name>
</gene>
<protein>
    <submittedName>
        <fullName evidence="1">Uncharacterized protein</fullName>
    </submittedName>
</protein>
<organism evidence="1 2">
    <name type="scientific">Mesoterricola silvestris</name>
    <dbReference type="NCBI Taxonomy" id="2927979"/>
    <lineage>
        <taxon>Bacteria</taxon>
        <taxon>Pseudomonadati</taxon>
        <taxon>Acidobacteriota</taxon>
        <taxon>Holophagae</taxon>
        <taxon>Holophagales</taxon>
        <taxon>Holophagaceae</taxon>
        <taxon>Mesoterricola</taxon>
    </lineage>
</organism>
<evidence type="ECO:0000313" key="2">
    <source>
        <dbReference type="Proteomes" id="UP001238179"/>
    </source>
</evidence>